<evidence type="ECO:0000313" key="4">
    <source>
        <dbReference type="EMBL" id="VYS53209.1"/>
    </source>
</evidence>
<name>A0A654EV99_ARATH</name>
<organism evidence="4 5">
    <name type="scientific">Arabidopsis thaliana</name>
    <name type="common">Mouse-ear cress</name>
    <dbReference type="NCBI Taxonomy" id="3702"/>
    <lineage>
        <taxon>Eukaryota</taxon>
        <taxon>Viridiplantae</taxon>
        <taxon>Streptophyta</taxon>
        <taxon>Embryophyta</taxon>
        <taxon>Tracheophyta</taxon>
        <taxon>Spermatophyta</taxon>
        <taxon>Magnoliopsida</taxon>
        <taxon>eudicotyledons</taxon>
        <taxon>Gunneridae</taxon>
        <taxon>Pentapetalae</taxon>
        <taxon>rosids</taxon>
        <taxon>malvids</taxon>
        <taxon>Brassicales</taxon>
        <taxon>Brassicaceae</taxon>
        <taxon>Camelineae</taxon>
        <taxon>Arabidopsis</taxon>
    </lineage>
</organism>
<accession>A0A654EV99</accession>
<dbReference type="Araport" id="AT2G22905"/>
<dbReference type="ExpressionAtlas" id="A0A654EV99">
    <property type="expression patterns" value="baseline and differential"/>
</dbReference>
<reference evidence="4 5" key="1">
    <citation type="submission" date="2019-11" db="EMBL/GenBank/DDBJ databases">
        <authorList>
            <person name="Jiao W.-B."/>
            <person name="Schneeberger K."/>
        </authorList>
    </citation>
    <scope>NUCLEOTIDE SEQUENCE [LARGE SCALE GENOMIC DNA]</scope>
    <source>
        <strain evidence="5">cv. An-1</strain>
        <strain evidence="6">cv. C24</strain>
    </source>
</reference>
<dbReference type="GeneID" id="2745553"/>
<dbReference type="KEGG" id="ath:AT2G22905"/>
<gene>
    <name evidence="2" type="ordered locus">At2g22905</name>
    <name evidence="4" type="ORF">AN1_LOCUS8670</name>
    <name evidence="3" type="ORF">C24_LOCUS8523</name>
</gene>
<proteinExistence type="predicted"/>
<evidence type="ECO:0000256" key="1">
    <source>
        <dbReference type="SAM" id="MobiDB-lite"/>
    </source>
</evidence>
<feature type="compositionally biased region" description="Polar residues" evidence="1">
    <location>
        <begin position="44"/>
        <end position="70"/>
    </location>
</feature>
<dbReference type="EMBL" id="CACRSJ010000105">
    <property type="protein sequence ID" value="VYS53209.1"/>
    <property type="molecule type" value="Genomic_DNA"/>
</dbReference>
<evidence type="ECO:0000313" key="5">
    <source>
        <dbReference type="Proteomes" id="UP000426265"/>
    </source>
</evidence>
<dbReference type="Proteomes" id="UP000426265">
    <property type="component" value="Unassembled WGS sequence"/>
</dbReference>
<feature type="region of interest" description="Disordered" evidence="1">
    <location>
        <begin position="38"/>
        <end position="70"/>
    </location>
</feature>
<protein>
    <submittedName>
        <fullName evidence="4">Uncharacterized protein</fullName>
    </submittedName>
</protein>
<evidence type="ECO:0000313" key="6">
    <source>
        <dbReference type="Proteomes" id="UP000434276"/>
    </source>
</evidence>
<dbReference type="RefSeq" id="NP_973515.1">
    <property type="nucleotide sequence ID" value="NM_201786.1"/>
</dbReference>
<evidence type="ECO:0000313" key="3">
    <source>
        <dbReference type="EMBL" id="CAA0369988.1"/>
    </source>
</evidence>
<dbReference type="AlphaFoldDB" id="A0A654EV99"/>
<dbReference type="Proteomes" id="UP000434276">
    <property type="component" value="Unassembled WGS sequence"/>
</dbReference>
<dbReference type="EMBL" id="CACSHJ010000088">
    <property type="protein sequence ID" value="CAA0369988.1"/>
    <property type="molecule type" value="Genomic_DNA"/>
</dbReference>
<dbReference type="OMA" id="DSKFVVM"/>
<dbReference type="OrthoDB" id="1084617at2759"/>
<evidence type="ECO:0000313" key="2">
    <source>
        <dbReference type="Araport" id="AT2G22905"/>
    </source>
</evidence>
<sequence length="141" mass="15792">MANCRTPRPCVGKLSRGVVWENSDFRSEPPGSWGCPKQMRHNHVSSSTTEHQRRSWTNANGKETKSHSNFADSGGIVAVEEAELVAVLREAHPYVNLHRDSKFVVMLSAELLDSGSTLDGILKVITIYSFHITRFQKRQNA</sequence>